<dbReference type="OrthoDB" id="60629at2"/>
<dbReference type="GO" id="GO:0045892">
    <property type="term" value="P:negative regulation of DNA-templated transcription"/>
    <property type="evidence" value="ECO:0007669"/>
    <property type="project" value="TreeGrafter"/>
</dbReference>
<keyword evidence="1" id="KW-0805">Transcription regulation</keyword>
<dbReference type="PANTHER" id="PTHR30136">
    <property type="entry name" value="HELIX-TURN-HELIX TRANSCRIPTIONAL REGULATOR, ICLR FAMILY"/>
    <property type="match status" value="1"/>
</dbReference>
<evidence type="ECO:0000256" key="1">
    <source>
        <dbReference type="ARBA" id="ARBA00023015"/>
    </source>
</evidence>
<evidence type="ECO:0000256" key="2">
    <source>
        <dbReference type="ARBA" id="ARBA00023125"/>
    </source>
</evidence>
<dbReference type="InterPro" id="IPR036390">
    <property type="entry name" value="WH_DNA-bd_sf"/>
</dbReference>
<dbReference type="SUPFAM" id="SSF55781">
    <property type="entry name" value="GAF domain-like"/>
    <property type="match status" value="1"/>
</dbReference>
<gene>
    <name evidence="7" type="ORF">FNH09_42900</name>
</gene>
<dbReference type="EMBL" id="VJZD01000352">
    <property type="protein sequence ID" value="MPY37722.1"/>
    <property type="molecule type" value="Genomic_DNA"/>
</dbReference>
<dbReference type="SUPFAM" id="SSF46785">
    <property type="entry name" value="Winged helix' DNA-binding domain"/>
    <property type="match status" value="1"/>
</dbReference>
<dbReference type="Pfam" id="PF09339">
    <property type="entry name" value="HTH_IclR"/>
    <property type="match status" value="1"/>
</dbReference>
<feature type="region of interest" description="Disordered" evidence="4">
    <location>
        <begin position="1"/>
        <end position="21"/>
    </location>
</feature>
<dbReference type="GO" id="GO:0003677">
    <property type="term" value="F:DNA binding"/>
    <property type="evidence" value="ECO:0007669"/>
    <property type="project" value="UniProtKB-KW"/>
</dbReference>
<dbReference type="InterPro" id="IPR014757">
    <property type="entry name" value="Tscrpt_reg_IclR_C"/>
</dbReference>
<feature type="domain" description="IclR-ED" evidence="6">
    <location>
        <begin position="96"/>
        <end position="275"/>
    </location>
</feature>
<name>A0A5N8VSG9_9ACTN</name>
<dbReference type="GO" id="GO:0003700">
    <property type="term" value="F:DNA-binding transcription factor activity"/>
    <property type="evidence" value="ECO:0007669"/>
    <property type="project" value="TreeGrafter"/>
</dbReference>
<dbReference type="PROSITE" id="PS51078">
    <property type="entry name" value="ICLR_ED"/>
    <property type="match status" value="1"/>
</dbReference>
<dbReference type="InterPro" id="IPR050707">
    <property type="entry name" value="HTH_MetabolicPath_Reg"/>
</dbReference>
<evidence type="ECO:0000256" key="4">
    <source>
        <dbReference type="SAM" id="MobiDB-lite"/>
    </source>
</evidence>
<dbReference type="Proteomes" id="UP000325849">
    <property type="component" value="Unassembled WGS sequence"/>
</dbReference>
<dbReference type="InterPro" id="IPR036388">
    <property type="entry name" value="WH-like_DNA-bd_sf"/>
</dbReference>
<reference evidence="7 8" key="1">
    <citation type="submission" date="2019-07" db="EMBL/GenBank/DDBJ databases">
        <title>New species of Amycolatopsis and Streptomyces.</title>
        <authorList>
            <person name="Duangmal K."/>
            <person name="Teo W.F.A."/>
            <person name="Lipun K."/>
        </authorList>
    </citation>
    <scope>NUCLEOTIDE SEQUENCE [LARGE SCALE GENOMIC DNA]</scope>
    <source>
        <strain evidence="7 8">NBRC 109810</strain>
    </source>
</reference>
<feature type="domain" description="HTH iclR-type" evidence="5">
    <location>
        <begin position="34"/>
        <end position="95"/>
    </location>
</feature>
<evidence type="ECO:0000259" key="6">
    <source>
        <dbReference type="PROSITE" id="PS51078"/>
    </source>
</evidence>
<dbReference type="SMART" id="SM00346">
    <property type="entry name" value="HTH_ICLR"/>
    <property type="match status" value="1"/>
</dbReference>
<dbReference type="InterPro" id="IPR029016">
    <property type="entry name" value="GAF-like_dom_sf"/>
</dbReference>
<evidence type="ECO:0000259" key="5">
    <source>
        <dbReference type="PROSITE" id="PS51077"/>
    </source>
</evidence>
<comment type="caution">
    <text evidence="7">The sequence shown here is derived from an EMBL/GenBank/DDBJ whole genome shotgun (WGS) entry which is preliminary data.</text>
</comment>
<keyword evidence="3" id="KW-0804">Transcription</keyword>
<accession>A0A5N8VSG9</accession>
<dbReference type="PROSITE" id="PS51077">
    <property type="entry name" value="HTH_ICLR"/>
    <property type="match status" value="1"/>
</dbReference>
<proteinExistence type="predicted"/>
<keyword evidence="8" id="KW-1185">Reference proteome</keyword>
<dbReference type="Gene3D" id="1.10.10.10">
    <property type="entry name" value="Winged helix-like DNA-binding domain superfamily/Winged helix DNA-binding domain"/>
    <property type="match status" value="1"/>
</dbReference>
<dbReference type="InterPro" id="IPR005471">
    <property type="entry name" value="Tscrpt_reg_IclR_N"/>
</dbReference>
<evidence type="ECO:0000313" key="7">
    <source>
        <dbReference type="EMBL" id="MPY37722.1"/>
    </source>
</evidence>
<evidence type="ECO:0000256" key="3">
    <source>
        <dbReference type="ARBA" id="ARBA00023163"/>
    </source>
</evidence>
<protein>
    <submittedName>
        <fullName evidence="7">IclR family transcriptional regulator</fullName>
    </submittedName>
</protein>
<dbReference type="PANTHER" id="PTHR30136:SF24">
    <property type="entry name" value="HTH-TYPE TRANSCRIPTIONAL REPRESSOR ALLR"/>
    <property type="match status" value="1"/>
</dbReference>
<dbReference type="Gene3D" id="3.30.450.40">
    <property type="match status" value="1"/>
</dbReference>
<organism evidence="7 8">
    <name type="scientific">Streptomyces adustus</name>
    <dbReference type="NCBI Taxonomy" id="1609272"/>
    <lineage>
        <taxon>Bacteria</taxon>
        <taxon>Bacillati</taxon>
        <taxon>Actinomycetota</taxon>
        <taxon>Actinomycetes</taxon>
        <taxon>Kitasatosporales</taxon>
        <taxon>Streptomycetaceae</taxon>
        <taxon>Streptomyces</taxon>
    </lineage>
</organism>
<evidence type="ECO:0000313" key="8">
    <source>
        <dbReference type="Proteomes" id="UP000325849"/>
    </source>
</evidence>
<dbReference type="RefSeq" id="WP_152895285.1">
    <property type="nucleotide sequence ID" value="NZ_VJZD01000352.1"/>
</dbReference>
<keyword evidence="2" id="KW-0238">DNA-binding</keyword>
<sequence length="289" mass="30294">MDAYAAPRPGPSAALAGPAAARAGRRRPAVTGARSAPDRLLAVLAAFDHEHPALSLTDISRRAGLTLTTAHRLVGALTAWGALERDGTGAYHVGLRLWEVAALAPRGLALRQVALPYLEDLYEATHENVQLAVRDGADVVYIEWLSGHSSVGVHIRVGARWPLHATGVGLALLAHGEPEFQEAYCAGPLASFTPHTLTDPARLRRELAEVRRTGVAVSSRQVTDDALSVAAAIRGPDGAVLAAVSVVVPHVQAQIPELVPAVRLAARGISRALGWRPTPAAGARGGHWA</sequence>
<dbReference type="Pfam" id="PF01614">
    <property type="entry name" value="IclR_C"/>
    <property type="match status" value="1"/>
</dbReference>
<dbReference type="AlphaFoldDB" id="A0A5N8VSG9"/>